<keyword evidence="6" id="KW-1185">Reference proteome</keyword>
<dbReference type="EMBL" id="JABFOQ010000033">
    <property type="protein sequence ID" value="NOJ76449.1"/>
    <property type="molecule type" value="Genomic_DNA"/>
</dbReference>
<evidence type="ECO:0000256" key="1">
    <source>
        <dbReference type="ARBA" id="ARBA00023015"/>
    </source>
</evidence>
<dbReference type="Pfam" id="PF02311">
    <property type="entry name" value="AraC_binding"/>
    <property type="match status" value="1"/>
</dbReference>
<evidence type="ECO:0000313" key="6">
    <source>
        <dbReference type="Proteomes" id="UP000580344"/>
    </source>
</evidence>
<dbReference type="InterPro" id="IPR018060">
    <property type="entry name" value="HTH_AraC"/>
</dbReference>
<dbReference type="PROSITE" id="PS01124">
    <property type="entry name" value="HTH_ARAC_FAMILY_2"/>
    <property type="match status" value="1"/>
</dbReference>
<evidence type="ECO:0000259" key="4">
    <source>
        <dbReference type="PROSITE" id="PS01124"/>
    </source>
</evidence>
<dbReference type="Proteomes" id="UP000580344">
    <property type="component" value="Unassembled WGS sequence"/>
</dbReference>
<accession>A0ABX1WP59</accession>
<dbReference type="InterPro" id="IPR009057">
    <property type="entry name" value="Homeodomain-like_sf"/>
</dbReference>
<dbReference type="SMART" id="SM00342">
    <property type="entry name" value="HTH_ARAC"/>
    <property type="match status" value="1"/>
</dbReference>
<organism evidence="5 6">
    <name type="scientific">Empedobacter stercoris</name>
    <dbReference type="NCBI Taxonomy" id="1628248"/>
    <lineage>
        <taxon>Bacteria</taxon>
        <taxon>Pseudomonadati</taxon>
        <taxon>Bacteroidota</taxon>
        <taxon>Flavobacteriia</taxon>
        <taxon>Flavobacteriales</taxon>
        <taxon>Weeksellaceae</taxon>
        <taxon>Empedobacter</taxon>
    </lineage>
</organism>
<dbReference type="InterPro" id="IPR037923">
    <property type="entry name" value="HTH-like"/>
</dbReference>
<evidence type="ECO:0000256" key="2">
    <source>
        <dbReference type="ARBA" id="ARBA00023125"/>
    </source>
</evidence>
<dbReference type="PANTHER" id="PTHR43280:SF32">
    <property type="entry name" value="TRANSCRIPTIONAL REGULATORY PROTEIN"/>
    <property type="match status" value="1"/>
</dbReference>
<proteinExistence type="predicted"/>
<keyword evidence="2" id="KW-0238">DNA-binding</keyword>
<name>A0ABX1WP59_9FLAO</name>
<evidence type="ECO:0000313" key="5">
    <source>
        <dbReference type="EMBL" id="NOJ76449.1"/>
    </source>
</evidence>
<dbReference type="InterPro" id="IPR014710">
    <property type="entry name" value="RmlC-like_jellyroll"/>
</dbReference>
<dbReference type="Gene3D" id="1.10.10.60">
    <property type="entry name" value="Homeodomain-like"/>
    <property type="match status" value="1"/>
</dbReference>
<comment type="caution">
    <text evidence="5">The sequence shown here is derived from an EMBL/GenBank/DDBJ whole genome shotgun (WGS) entry which is preliminary data.</text>
</comment>
<dbReference type="SUPFAM" id="SSF51215">
    <property type="entry name" value="Regulatory protein AraC"/>
    <property type="match status" value="1"/>
</dbReference>
<reference evidence="5 6" key="1">
    <citation type="submission" date="2020-05" db="EMBL/GenBank/DDBJ databases">
        <title>Tigecycline resistant gene in Empedobacter stercoris.</title>
        <authorList>
            <person name="Chen Y."/>
            <person name="Cheng Y."/>
            <person name="Zhou K."/>
        </authorList>
    </citation>
    <scope>NUCLEOTIDE SEQUENCE [LARGE SCALE GENOMIC DNA]</scope>
    <source>
        <strain evidence="5 6">ES202</strain>
    </source>
</reference>
<dbReference type="RefSeq" id="WP_171623739.1">
    <property type="nucleotide sequence ID" value="NZ_JABFOQ010000033.1"/>
</dbReference>
<dbReference type="PANTHER" id="PTHR43280">
    <property type="entry name" value="ARAC-FAMILY TRANSCRIPTIONAL REGULATOR"/>
    <property type="match status" value="1"/>
</dbReference>
<keyword evidence="3" id="KW-0804">Transcription</keyword>
<dbReference type="Pfam" id="PF12833">
    <property type="entry name" value="HTH_18"/>
    <property type="match status" value="1"/>
</dbReference>
<dbReference type="SUPFAM" id="SSF46689">
    <property type="entry name" value="Homeodomain-like"/>
    <property type="match status" value="1"/>
</dbReference>
<dbReference type="InterPro" id="IPR003313">
    <property type="entry name" value="AraC-bd"/>
</dbReference>
<protein>
    <submittedName>
        <fullName evidence="5">Helix-turn-helix domain-containing protein</fullName>
    </submittedName>
</protein>
<dbReference type="Gene3D" id="2.60.120.10">
    <property type="entry name" value="Jelly Rolls"/>
    <property type="match status" value="1"/>
</dbReference>
<dbReference type="PRINTS" id="PR00032">
    <property type="entry name" value="HTHARAC"/>
</dbReference>
<keyword evidence="1" id="KW-0805">Transcription regulation</keyword>
<dbReference type="InterPro" id="IPR020449">
    <property type="entry name" value="Tscrpt_reg_AraC-type_HTH"/>
</dbReference>
<gene>
    <name evidence="5" type="ORF">HMH06_11505</name>
</gene>
<sequence length="300" mass="35827">MAKKYTSTINEYHLNLHQPTKKQFAMYDLGPYLEEYGERASKPHIHSFYQIIWFKKGKGKHFVDFKEYEVADNSIFFIAKDQVHYFDKNQYYKGVLLNFNESFLVQKNSEVEFFLKCNIFNNLYQTPFCCVNSSINILLDDYLRLIRIELEKENEFGKEELLRGYLKAFLIQVQRRKNEFERDNEHASFLVDDKKMQLVKFITLVDENYKKGLTVMEYAEELHISTRTLSDLTNQFLGKSPSLIIQERIVLEARRLLLHSEMNINQIAYRLGFDDPSYFVKYFKKHVQVSPSEFRKSITE</sequence>
<evidence type="ECO:0000256" key="3">
    <source>
        <dbReference type="ARBA" id="ARBA00023163"/>
    </source>
</evidence>
<feature type="domain" description="HTH araC/xylS-type" evidence="4">
    <location>
        <begin position="199"/>
        <end position="297"/>
    </location>
</feature>